<dbReference type="RefSeq" id="WP_200981312.1">
    <property type="nucleotide sequence ID" value="NZ_CP064654.1"/>
</dbReference>
<dbReference type="InterPro" id="IPR046867">
    <property type="entry name" value="AldOxase/xan_DH_MoCoBD2"/>
</dbReference>
<keyword evidence="4" id="KW-1185">Reference proteome</keyword>
<dbReference type="Gene3D" id="3.30.365.10">
    <property type="entry name" value="Aldehyde oxidase/xanthine dehydrogenase, molybdopterin binding domain"/>
    <property type="match status" value="4"/>
</dbReference>
<dbReference type="GO" id="GO:0016491">
    <property type="term" value="F:oxidoreductase activity"/>
    <property type="evidence" value="ECO:0007669"/>
    <property type="project" value="InterPro"/>
</dbReference>
<dbReference type="InterPro" id="IPR000674">
    <property type="entry name" value="Ald_Oxase/Xan_DH_a/b"/>
</dbReference>
<feature type="transmembrane region" description="Helical" evidence="1">
    <location>
        <begin position="12"/>
        <end position="34"/>
    </location>
</feature>
<protein>
    <submittedName>
        <fullName evidence="3">Xanthine dehydrogenase family protein molybdopterin-binding subunit</fullName>
    </submittedName>
</protein>
<sequence>MDFREKLSDLPVTRRQIIAGAAVGGGLAVAWWLWPRHYSSPLTPGPTERDFGGWLTIGRDGVVTVAVPQLEMGQGITSVLAQVVAVELGADWRQVAIEPAPPSGLYANVPLAAKWAPLWSRFPDLAGDPDSRLARNFARSSAFAATAEGLSLDAYEPPMREAAASARALLAMAAADRWDVDWEQCEIASGFVRHGENSATFGELVDDAARLDPPDPAPLRVVAAFEEPVPGEEEVDPLYPRLDLPSKVDGSFLFAADIRLPGLVFASIRHAPVGGGYLSRFNEKAVAGIKGLVGVVRSKRYLAAVAESWWTAEQALKAMKPVFTGPRPLESAASVARLEQAIQDDDADVERIYELGDADGLLARADLSQKYVVAPAVHAAIETASATARIEDGKLEIWVASQAPEQTRLAVAEAVGISESEVVLYPTAAGGSFDARLENRHAIEAAVIAQAIGRPVQLTWPRVQEFQSVPVRTPVAAELSVAFHPATGGRIAAWRARLAMPATVCEFGHRLFDNYTPEAAMAHASGEADTLACEGAVPPYGIDNVAVDHLPLDIGLPTGRMRGNSAAYTSFFTECFIDELAEKAGRDPFLYRMEMLGHSARMAEVLRRATRLGGWDGGRRGTGQGLAMVRMGGIDTGGRIACVANASLAQGGVTVTSLHAVVDIGRIVNLDIARQQIEGGLIYGLSLATGSSVVFEQGKPLPNRLSGLGLPKLSDCPAITVEFIASEAPAFDPGELGVAVAPPAIANALYSATGTRFRRLPLLSEAQ</sequence>
<keyword evidence="1" id="KW-0472">Membrane</keyword>
<keyword evidence="1" id="KW-1133">Transmembrane helix</keyword>
<evidence type="ECO:0000313" key="3">
    <source>
        <dbReference type="EMBL" id="QPC98305.1"/>
    </source>
</evidence>
<dbReference type="InterPro" id="IPR012368">
    <property type="entry name" value="OxRdtase_Mopterin-bd_su_IorB"/>
</dbReference>
<dbReference type="PIRSF" id="PIRSF036389">
    <property type="entry name" value="IOR_B"/>
    <property type="match status" value="1"/>
</dbReference>
<dbReference type="Proteomes" id="UP000594459">
    <property type="component" value="Chromosome"/>
</dbReference>
<feature type="domain" description="Aldehyde oxidase/xanthine dehydrogenase a/b hammerhead" evidence="2">
    <location>
        <begin position="249"/>
        <end position="330"/>
    </location>
</feature>
<dbReference type="Pfam" id="PF02738">
    <property type="entry name" value="MoCoBD_1"/>
    <property type="match status" value="1"/>
</dbReference>
<dbReference type="EMBL" id="CP064654">
    <property type="protein sequence ID" value="QPC98305.1"/>
    <property type="molecule type" value="Genomic_DNA"/>
</dbReference>
<dbReference type="KEGG" id="qso:IRL76_10615"/>
<name>A0A7S8F3B6_9SPHN</name>
<organism evidence="3 4">
    <name type="scientific">Qipengyuania soli</name>
    <dbReference type="NCBI Taxonomy" id="2782568"/>
    <lineage>
        <taxon>Bacteria</taxon>
        <taxon>Pseudomonadati</taxon>
        <taxon>Pseudomonadota</taxon>
        <taxon>Alphaproteobacteria</taxon>
        <taxon>Sphingomonadales</taxon>
        <taxon>Erythrobacteraceae</taxon>
        <taxon>Qipengyuania</taxon>
    </lineage>
</organism>
<dbReference type="AlphaFoldDB" id="A0A7S8F3B6"/>
<accession>A0A7S8F3B6</accession>
<proteinExistence type="predicted"/>
<dbReference type="Gene3D" id="3.90.1170.50">
    <property type="entry name" value="Aldehyde oxidase/xanthine dehydrogenase, a/b hammerhead"/>
    <property type="match status" value="1"/>
</dbReference>
<evidence type="ECO:0000256" key="1">
    <source>
        <dbReference type="SAM" id="Phobius"/>
    </source>
</evidence>
<dbReference type="PANTHER" id="PTHR47495">
    <property type="entry name" value="ALDEHYDE DEHYDROGENASE"/>
    <property type="match status" value="1"/>
</dbReference>
<dbReference type="PANTHER" id="PTHR47495:SF1">
    <property type="entry name" value="BLL3820 PROTEIN"/>
    <property type="match status" value="1"/>
</dbReference>
<dbReference type="InterPro" id="IPR008274">
    <property type="entry name" value="AldOxase/xan_DH_MoCoBD1"/>
</dbReference>
<gene>
    <name evidence="3" type="ORF">IRL76_10615</name>
</gene>
<evidence type="ECO:0000259" key="2">
    <source>
        <dbReference type="SMART" id="SM01008"/>
    </source>
</evidence>
<dbReference type="InterPro" id="IPR052516">
    <property type="entry name" value="N-heterocyclic_Hydroxylase"/>
</dbReference>
<dbReference type="Pfam" id="PF20256">
    <property type="entry name" value="MoCoBD_2"/>
    <property type="match status" value="2"/>
</dbReference>
<dbReference type="SMART" id="SM01008">
    <property type="entry name" value="Ald_Xan_dh_C"/>
    <property type="match status" value="1"/>
</dbReference>
<evidence type="ECO:0000313" key="4">
    <source>
        <dbReference type="Proteomes" id="UP000594459"/>
    </source>
</evidence>
<reference evidence="3 4" key="1">
    <citation type="submission" date="2020-11" db="EMBL/GenBank/DDBJ databases">
        <title>The genome sequence of Erythrobacter sp. 6D36.</title>
        <authorList>
            <person name="Liu Y."/>
        </authorList>
    </citation>
    <scope>NUCLEOTIDE SEQUENCE [LARGE SCALE GENOMIC DNA]</scope>
    <source>
        <strain evidence="3 4">6D36</strain>
    </source>
</reference>
<dbReference type="InterPro" id="IPR037165">
    <property type="entry name" value="AldOxase/xan_DH_Mopterin-bd_sf"/>
</dbReference>
<dbReference type="SUPFAM" id="SSF56003">
    <property type="entry name" value="Molybdenum cofactor-binding domain"/>
    <property type="match status" value="2"/>
</dbReference>
<keyword evidence="1" id="KW-0812">Transmembrane</keyword>